<feature type="region of interest" description="Disordered" evidence="1">
    <location>
        <begin position="488"/>
        <end position="543"/>
    </location>
</feature>
<dbReference type="PANTHER" id="PTHR44305">
    <property type="entry name" value="SI:DKEY-192D15.2-RELATED"/>
    <property type="match status" value="1"/>
</dbReference>
<dbReference type="InterPro" id="IPR000719">
    <property type="entry name" value="Prot_kinase_dom"/>
</dbReference>
<dbReference type="GO" id="GO:0005524">
    <property type="term" value="F:ATP binding"/>
    <property type="evidence" value="ECO:0007669"/>
    <property type="project" value="InterPro"/>
</dbReference>
<feature type="compositionally biased region" description="Low complexity" evidence="1">
    <location>
        <begin position="596"/>
        <end position="623"/>
    </location>
</feature>
<comment type="caution">
    <text evidence="3">The sequence shown here is derived from an EMBL/GenBank/DDBJ whole genome shotgun (WGS) entry which is preliminary data.</text>
</comment>
<accession>A0AAE0IH00</accession>
<dbReference type="PANTHER" id="PTHR44305:SF24">
    <property type="entry name" value="TYROSINE-PROTEIN KINASE C03B1.5-RELATED"/>
    <property type="match status" value="1"/>
</dbReference>
<dbReference type="InterPro" id="IPR011009">
    <property type="entry name" value="Kinase-like_dom_sf"/>
</dbReference>
<dbReference type="SUPFAM" id="SSF56112">
    <property type="entry name" value="Protein kinase-like (PK-like)"/>
    <property type="match status" value="1"/>
</dbReference>
<protein>
    <recommendedName>
        <fullName evidence="2">Protein kinase domain-containing protein</fullName>
    </recommendedName>
</protein>
<dbReference type="AlphaFoldDB" id="A0AAE0IH00"/>
<keyword evidence="4" id="KW-1185">Reference proteome</keyword>
<dbReference type="Pfam" id="PF00069">
    <property type="entry name" value="Pkinase"/>
    <property type="match status" value="1"/>
</dbReference>
<reference evidence="3" key="2">
    <citation type="submission" date="2023-06" db="EMBL/GenBank/DDBJ databases">
        <authorList>
            <consortium name="Lawrence Berkeley National Laboratory"/>
            <person name="Haridas S."/>
            <person name="Hensen N."/>
            <person name="Bonometti L."/>
            <person name="Westerberg I."/>
            <person name="Brannstrom I.O."/>
            <person name="Guillou S."/>
            <person name="Cros-Aarteil S."/>
            <person name="Calhoun S."/>
            <person name="Kuo A."/>
            <person name="Mondo S."/>
            <person name="Pangilinan J."/>
            <person name="Riley R."/>
            <person name="Labutti K."/>
            <person name="Andreopoulos B."/>
            <person name="Lipzen A."/>
            <person name="Chen C."/>
            <person name="Yanf M."/>
            <person name="Daum C."/>
            <person name="Ng V."/>
            <person name="Clum A."/>
            <person name="Steindorff A."/>
            <person name="Ohm R."/>
            <person name="Martin F."/>
            <person name="Silar P."/>
            <person name="Natvig D."/>
            <person name="Lalanne C."/>
            <person name="Gautier V."/>
            <person name="Ament-Velasquez S.L."/>
            <person name="Kruys A."/>
            <person name="Hutchinson M.I."/>
            <person name="Powell A.J."/>
            <person name="Barry K."/>
            <person name="Miller A.N."/>
            <person name="Grigoriev I.V."/>
            <person name="Debuchy R."/>
            <person name="Gladieux P."/>
            <person name="Thoren M.H."/>
            <person name="Johannesson H."/>
        </authorList>
    </citation>
    <scope>NUCLEOTIDE SEQUENCE</scope>
    <source>
        <strain evidence="3">SMH4131-1</strain>
    </source>
</reference>
<evidence type="ECO:0000313" key="4">
    <source>
        <dbReference type="Proteomes" id="UP001286456"/>
    </source>
</evidence>
<reference evidence="3" key="1">
    <citation type="journal article" date="2023" name="Mol. Phylogenet. Evol.">
        <title>Genome-scale phylogeny and comparative genomics of the fungal order Sordariales.</title>
        <authorList>
            <person name="Hensen N."/>
            <person name="Bonometti L."/>
            <person name="Westerberg I."/>
            <person name="Brannstrom I.O."/>
            <person name="Guillou S."/>
            <person name="Cros-Aarteil S."/>
            <person name="Calhoun S."/>
            <person name="Haridas S."/>
            <person name="Kuo A."/>
            <person name="Mondo S."/>
            <person name="Pangilinan J."/>
            <person name="Riley R."/>
            <person name="LaButti K."/>
            <person name="Andreopoulos B."/>
            <person name="Lipzen A."/>
            <person name="Chen C."/>
            <person name="Yan M."/>
            <person name="Daum C."/>
            <person name="Ng V."/>
            <person name="Clum A."/>
            <person name="Steindorff A."/>
            <person name="Ohm R.A."/>
            <person name="Martin F."/>
            <person name="Silar P."/>
            <person name="Natvig D.O."/>
            <person name="Lalanne C."/>
            <person name="Gautier V."/>
            <person name="Ament-Velasquez S.L."/>
            <person name="Kruys A."/>
            <person name="Hutchinson M.I."/>
            <person name="Powell A.J."/>
            <person name="Barry K."/>
            <person name="Miller A.N."/>
            <person name="Grigoriev I.V."/>
            <person name="Debuchy R."/>
            <person name="Gladieux P."/>
            <person name="Hiltunen Thoren M."/>
            <person name="Johannesson H."/>
        </authorList>
    </citation>
    <scope>NUCLEOTIDE SEQUENCE</scope>
    <source>
        <strain evidence="3">SMH4131-1</strain>
    </source>
</reference>
<gene>
    <name evidence="3" type="ORF">B0T19DRAFT_443976</name>
</gene>
<dbReference type="SMART" id="SM00220">
    <property type="entry name" value="S_TKc"/>
    <property type="match status" value="1"/>
</dbReference>
<dbReference type="Gene3D" id="1.10.510.10">
    <property type="entry name" value="Transferase(Phosphotransferase) domain 1"/>
    <property type="match status" value="1"/>
</dbReference>
<feature type="region of interest" description="Disordered" evidence="1">
    <location>
        <begin position="592"/>
        <end position="623"/>
    </location>
</feature>
<evidence type="ECO:0000256" key="1">
    <source>
        <dbReference type="SAM" id="MobiDB-lite"/>
    </source>
</evidence>
<name>A0AAE0IH00_9PEZI</name>
<dbReference type="CDD" id="cd00180">
    <property type="entry name" value="PKc"/>
    <property type="match status" value="1"/>
</dbReference>
<dbReference type="GO" id="GO:0004672">
    <property type="term" value="F:protein kinase activity"/>
    <property type="evidence" value="ECO:0007669"/>
    <property type="project" value="InterPro"/>
</dbReference>
<sequence>MAALGDLLKKFSDWVQSNQVCGIDGTGKRAYYVPPYALEKYWEPERINIVLLASSNGRPISVSVSDIHRRFIRIFSTLCYSSKADNPRVNYITNFIRENLDDHNLPLEDRKDVFSSSDDGTQAWERFNQFQFLFNPLQFGPGLVHNRNIPTNCILPLDPVPVTISGGEGNKPVLKKYQLQEAGNLANIPEQTIVMKEFDLQEDEPGYTFDNEMEAYMALENNGHLKDSSEYFLRYYGSFKQNGKGFLLLEYADRGSLDQFFSKEQPPHEWDELHEFWRALLDLIRGLMLLHNLNKDQINNLRGIHQDLKPANIFVFKEGDDTSFRFRFKIGDFGLSSVRLHNVVHLDNKTTKMYGAPELVNTSDGLPHLVDPATPAVDIWSLGCILFETAVWTICGERGRSEFMRERQNDNKDKRLLCENGYQSAFHDGERTLPALDRMLNRILSRRRVFDDLTAPLADLIFQEMLLQKPSDRLAARYLERHFTRALEQCRSTRPGQGNSATPPKLPSPSSITPQYSRDQQGSSGYGTASNSGSPTARSRRVDAPTEFPLVFSPEVMSNPSFHPARSPTNTSTFDSWLDNVNPRVRKFSRCSYRVSSPHGDPGPGPSSYGPTQRDVSNRSRSSAVSVTFAPKSVICNHKHYDTYPMTTVNTVLEWISAKKDQRTDDLPGRRRAISCLEGREQIFVIEDSKSMRDLHWDDVTKTLKALAYLVKGCDPNGIELYLLSNPSIRIKGQKDKTRDVVDHLKSDVVSKIIPSDSGSIESSFSTILARLKNQMKSDTSGIRLSLRLLMATPNLTKANIYFFTDARWPPMGPSGPAIAEPIRTLVAEMKKHCRDRTDVSIQFIQFGDDPEAKKQLRYLDDTLGSEMHFDIVDRRTNRSNVWYMLLGSMNRDTDNIKDDSDYSDNESEVDIKPDDGMYTTSRGEQRGGGGAARQNLSSRASGGYLTPFQECPFHTGSGQQCTCGYHDQFGYSSNSYRQVR</sequence>
<feature type="domain" description="Protein kinase" evidence="2">
    <location>
        <begin position="160"/>
        <end position="485"/>
    </location>
</feature>
<feature type="compositionally biased region" description="Polar residues" evidence="1">
    <location>
        <begin position="490"/>
        <end position="537"/>
    </location>
</feature>
<feature type="region of interest" description="Disordered" evidence="1">
    <location>
        <begin position="895"/>
        <end position="940"/>
    </location>
</feature>
<evidence type="ECO:0000313" key="3">
    <source>
        <dbReference type="EMBL" id="KAK3324567.1"/>
    </source>
</evidence>
<proteinExistence type="predicted"/>
<organism evidence="3 4">
    <name type="scientific">Cercophora scortea</name>
    <dbReference type="NCBI Taxonomy" id="314031"/>
    <lineage>
        <taxon>Eukaryota</taxon>
        <taxon>Fungi</taxon>
        <taxon>Dikarya</taxon>
        <taxon>Ascomycota</taxon>
        <taxon>Pezizomycotina</taxon>
        <taxon>Sordariomycetes</taxon>
        <taxon>Sordariomycetidae</taxon>
        <taxon>Sordariales</taxon>
        <taxon>Lasiosphaeriaceae</taxon>
        <taxon>Cercophora</taxon>
    </lineage>
</organism>
<dbReference type="Proteomes" id="UP001286456">
    <property type="component" value="Unassembled WGS sequence"/>
</dbReference>
<evidence type="ECO:0000259" key="2">
    <source>
        <dbReference type="PROSITE" id="PS50011"/>
    </source>
</evidence>
<dbReference type="PROSITE" id="PS50011">
    <property type="entry name" value="PROTEIN_KINASE_DOM"/>
    <property type="match status" value="1"/>
</dbReference>
<dbReference type="EMBL" id="JAUEPO010000004">
    <property type="protein sequence ID" value="KAK3324567.1"/>
    <property type="molecule type" value="Genomic_DNA"/>
</dbReference>
<dbReference type="InterPro" id="IPR053083">
    <property type="entry name" value="TF_kinase-domain_protein"/>
</dbReference>